<gene>
    <name evidence="2" type="ORF">DM05_5458</name>
</gene>
<protein>
    <submittedName>
        <fullName evidence="2">Uncharacterized protein DUF4031</fullName>
    </submittedName>
</protein>
<dbReference type="InterPro" id="IPR025109">
    <property type="entry name" value="DUF4031"/>
</dbReference>
<dbReference type="EMBL" id="PDJN01000003">
    <property type="protein sequence ID" value="PFG60738.1"/>
    <property type="molecule type" value="Genomic_DNA"/>
</dbReference>
<reference evidence="2 3" key="1">
    <citation type="submission" date="2017-09" db="EMBL/GenBank/DDBJ databases">
        <authorList>
            <person name="DeBolt S."/>
            <person name="Huntemann M."/>
            <person name="Clum A."/>
            <person name="Pillay M."/>
            <person name="Palaniappan K."/>
            <person name="Varghese N."/>
            <person name="Mikhailova N."/>
            <person name="Stamatis D."/>
            <person name="Reddy T."/>
            <person name="Daum C."/>
            <person name="Shapiro N."/>
            <person name="Ivanova N."/>
            <person name="Kyrpides N."/>
            <person name="Woyke T."/>
        </authorList>
    </citation>
    <scope>NUCLEOTIDE SEQUENCE [LARGE SCALE GENOMIC DNA]</scope>
    <source>
        <strain evidence="2 3">A2-S9</strain>
    </source>
</reference>
<evidence type="ECO:0000313" key="2">
    <source>
        <dbReference type="EMBL" id="PFG60738.1"/>
    </source>
</evidence>
<comment type="caution">
    <text evidence="2">The sequence shown here is derived from an EMBL/GenBank/DDBJ whole genome shotgun (WGS) entry which is preliminary data.</text>
</comment>
<dbReference type="Proteomes" id="UP000221580">
    <property type="component" value="Unassembled WGS sequence"/>
</dbReference>
<accession>A0A7Z1GMT8</accession>
<evidence type="ECO:0000259" key="1">
    <source>
        <dbReference type="Pfam" id="PF13223"/>
    </source>
</evidence>
<proteinExistence type="predicted"/>
<reference evidence="2 3" key="2">
    <citation type="submission" date="2017-10" db="EMBL/GenBank/DDBJ databases">
        <title>Bacterial endophytes that colonize and modify switchgrass growth.</title>
        <authorList>
            <person name="Debolt S."/>
        </authorList>
    </citation>
    <scope>NUCLEOTIDE SEQUENCE [LARGE SCALE GENOMIC DNA]</scope>
    <source>
        <strain evidence="2 3">A2-S9</strain>
    </source>
</reference>
<name>A0A7Z1GMT8_9PSED</name>
<evidence type="ECO:0000313" key="3">
    <source>
        <dbReference type="Proteomes" id="UP000221580"/>
    </source>
</evidence>
<feature type="domain" description="DUF4031" evidence="1">
    <location>
        <begin position="3"/>
        <end position="79"/>
    </location>
</feature>
<dbReference type="AlphaFoldDB" id="A0A7Z1GMT8"/>
<dbReference type="RefSeq" id="WP_098480738.1">
    <property type="nucleotide sequence ID" value="NZ_PDJN01000003.1"/>
</dbReference>
<dbReference type="Pfam" id="PF13223">
    <property type="entry name" value="DUF4031"/>
    <property type="match status" value="1"/>
</dbReference>
<organism evidence="2 3">
    <name type="scientific">Pseudomonas poae</name>
    <dbReference type="NCBI Taxonomy" id="200451"/>
    <lineage>
        <taxon>Bacteria</taxon>
        <taxon>Pseudomonadati</taxon>
        <taxon>Pseudomonadota</taxon>
        <taxon>Gammaproteobacteria</taxon>
        <taxon>Pseudomonadales</taxon>
        <taxon>Pseudomonadaceae</taxon>
        <taxon>Pseudomonas</taxon>
    </lineage>
</organism>
<sequence>MAVYVDSEEILWRGKLWCHLAADTLDELHSFASRLGLRKSWFQSKGYPHYDVTVSVRERALRMGALDADRETIVGRCKQLKMELRQQVQRQQVLALA</sequence>